<comment type="similarity">
    <text evidence="1">Belongs to the FAH family.</text>
</comment>
<keyword evidence="2" id="KW-0479">Metal-binding</keyword>
<evidence type="ECO:0000313" key="5">
    <source>
        <dbReference type="Proteomes" id="UP000292235"/>
    </source>
</evidence>
<gene>
    <name evidence="4" type="ORF">EKD16_17080</name>
</gene>
<organism evidence="4 5">
    <name type="scientific">Streptomonospora litoralis</name>
    <dbReference type="NCBI Taxonomy" id="2498135"/>
    <lineage>
        <taxon>Bacteria</taxon>
        <taxon>Bacillati</taxon>
        <taxon>Actinomycetota</taxon>
        <taxon>Actinomycetes</taxon>
        <taxon>Streptosporangiales</taxon>
        <taxon>Nocardiopsidaceae</taxon>
        <taxon>Streptomonospora</taxon>
    </lineage>
</organism>
<dbReference type="GO" id="GO:0046872">
    <property type="term" value="F:metal ion binding"/>
    <property type="evidence" value="ECO:0007669"/>
    <property type="project" value="UniProtKB-KW"/>
</dbReference>
<dbReference type="InterPro" id="IPR011234">
    <property type="entry name" value="Fumarylacetoacetase-like_C"/>
</dbReference>
<evidence type="ECO:0000313" key="4">
    <source>
        <dbReference type="EMBL" id="QBI55185.1"/>
    </source>
</evidence>
<feature type="domain" description="Fumarylacetoacetase-like C-terminal" evidence="3">
    <location>
        <begin position="109"/>
        <end position="284"/>
    </location>
</feature>
<reference evidence="4 5" key="1">
    <citation type="submission" date="2019-02" db="EMBL/GenBank/DDBJ databases">
        <authorList>
            <person name="Khodamoradi S."/>
            <person name="Hahnke R.L."/>
            <person name="Kaempfer P."/>
            <person name="Schumann P."/>
            <person name="Rohde M."/>
            <person name="Steinert M."/>
            <person name="Luzhetskyy A."/>
            <person name="Wink J."/>
            <person name="Ruckert C."/>
        </authorList>
    </citation>
    <scope>NUCLEOTIDE SEQUENCE [LARGE SCALE GENOMIC DNA]</scope>
    <source>
        <strain evidence="4 5">M2</strain>
    </source>
</reference>
<dbReference type="InterPro" id="IPR036663">
    <property type="entry name" value="Fumarylacetoacetase_C_sf"/>
</dbReference>
<sequence length="311" mass="33215">MRGILRFADTEGRVRVGVGDDDEGLVRPLPGVSDMADLLRRPLAEIRELVAAASGEQLAGRLDEAAPLPPVDGGTEVWAGGVTYERSRAARGEESDSADLYDRVYDAVRPELFFKSVAWRVVTDGEPIGIRADSELDVPEPELALYINAHGEIVGYGVCDDVSSRSIEGENALYLPQAKVYAGGCALAPFIVPVWEVPDLRAGRVRMSVVRGGREAFSGEVALSDLRREPGELVGYLFDCYPFPDGAVLATGTGIVPGMDFTLQPGDVVDIDISGVGALRNPVVRGRQGFDWLVAARAEPARRGPGAAVPD</sequence>
<accession>A0A4P6Q3J9</accession>
<dbReference type="PANTHER" id="PTHR42796">
    <property type="entry name" value="FUMARYLACETOACETATE HYDROLASE DOMAIN-CONTAINING PROTEIN 2A-RELATED"/>
    <property type="match status" value="1"/>
</dbReference>
<dbReference type="KEGG" id="strr:EKD16_17080"/>
<dbReference type="Pfam" id="PF01557">
    <property type="entry name" value="FAA_hydrolase"/>
    <property type="match status" value="1"/>
</dbReference>
<dbReference type="Gene3D" id="3.90.850.10">
    <property type="entry name" value="Fumarylacetoacetase-like, C-terminal domain"/>
    <property type="match status" value="1"/>
</dbReference>
<dbReference type="EMBL" id="CP036455">
    <property type="protein sequence ID" value="QBI55185.1"/>
    <property type="molecule type" value="Genomic_DNA"/>
</dbReference>
<keyword evidence="4" id="KW-0378">Hydrolase</keyword>
<dbReference type="InterPro" id="IPR051121">
    <property type="entry name" value="FAH"/>
</dbReference>
<proteinExistence type="inferred from homology"/>
<dbReference type="SUPFAM" id="SSF56529">
    <property type="entry name" value="FAH"/>
    <property type="match status" value="1"/>
</dbReference>
<name>A0A4P6Q3J9_9ACTN</name>
<evidence type="ECO:0000259" key="3">
    <source>
        <dbReference type="Pfam" id="PF01557"/>
    </source>
</evidence>
<dbReference type="GO" id="GO:0044281">
    <property type="term" value="P:small molecule metabolic process"/>
    <property type="evidence" value="ECO:0007669"/>
    <property type="project" value="UniProtKB-ARBA"/>
</dbReference>
<keyword evidence="5" id="KW-1185">Reference proteome</keyword>
<dbReference type="PANTHER" id="PTHR42796:SF7">
    <property type="entry name" value="2-DEHYDRO-3-DEOXY-D-ARABINONATE DEHYDRATASE"/>
    <property type="match status" value="1"/>
</dbReference>
<dbReference type="AlphaFoldDB" id="A0A4P6Q3J9"/>
<dbReference type="Proteomes" id="UP000292235">
    <property type="component" value="Chromosome"/>
</dbReference>
<evidence type="ECO:0000256" key="2">
    <source>
        <dbReference type="ARBA" id="ARBA00022723"/>
    </source>
</evidence>
<evidence type="ECO:0000256" key="1">
    <source>
        <dbReference type="ARBA" id="ARBA00010211"/>
    </source>
</evidence>
<dbReference type="RefSeq" id="WP_165498586.1">
    <property type="nucleotide sequence ID" value="NZ_CP036455.1"/>
</dbReference>
<protein>
    <submittedName>
        <fullName evidence="4">Fumarylacetoacetate (FAA) hydrolase family protein</fullName>
    </submittedName>
</protein>
<dbReference type="GO" id="GO:0016787">
    <property type="term" value="F:hydrolase activity"/>
    <property type="evidence" value="ECO:0007669"/>
    <property type="project" value="UniProtKB-KW"/>
</dbReference>